<dbReference type="GO" id="GO:0019305">
    <property type="term" value="P:dTDP-rhamnose biosynthetic process"/>
    <property type="evidence" value="ECO:0007669"/>
    <property type="project" value="UniProtKB-UniPathway"/>
</dbReference>
<evidence type="ECO:0000256" key="2">
    <source>
        <dbReference type="ARBA" id="ARBA00010944"/>
    </source>
</evidence>
<comment type="pathway">
    <text evidence="1 6">Carbohydrate biosynthesis; dTDP-L-rhamnose biosynthesis.</text>
</comment>
<organism evidence="8 9">
    <name type="scientific">Oxalobacter paraformigenes</name>
    <dbReference type="NCBI Taxonomy" id="556268"/>
    <lineage>
        <taxon>Bacteria</taxon>
        <taxon>Pseudomonadati</taxon>
        <taxon>Pseudomonadota</taxon>
        <taxon>Betaproteobacteria</taxon>
        <taxon>Burkholderiales</taxon>
        <taxon>Oxalobacteraceae</taxon>
        <taxon>Oxalobacter</taxon>
    </lineage>
</organism>
<comment type="function">
    <text evidence="6">Catalyzes the reduction of dTDP-6-deoxy-L-lyxo-4-hexulose to yield dTDP-L-rhamnose.</text>
</comment>
<name>C3X286_9BURK</name>
<keyword evidence="6" id="KW-0521">NADP</keyword>
<evidence type="ECO:0000256" key="4">
    <source>
        <dbReference type="ARBA" id="ARBA00017099"/>
    </source>
</evidence>
<dbReference type="eggNOG" id="COG1091">
    <property type="taxonomic scope" value="Bacteria"/>
</dbReference>
<evidence type="ECO:0000256" key="3">
    <source>
        <dbReference type="ARBA" id="ARBA00012929"/>
    </source>
</evidence>
<dbReference type="Gene3D" id="3.90.25.10">
    <property type="entry name" value="UDP-galactose 4-epimerase, domain 1"/>
    <property type="match status" value="1"/>
</dbReference>
<dbReference type="HOGENOM" id="CLU_045518_1_2_4"/>
<gene>
    <name evidence="8" type="ORF">OFAG_00475</name>
</gene>
<dbReference type="RefSeq" id="WP_005876241.1">
    <property type="nucleotide sequence ID" value="NZ_CABMNL010000001.1"/>
</dbReference>
<dbReference type="EMBL" id="ACDP02000027">
    <property type="protein sequence ID" value="EEO27322.1"/>
    <property type="molecule type" value="Genomic_DNA"/>
</dbReference>
<dbReference type="PANTHER" id="PTHR10491:SF4">
    <property type="entry name" value="METHIONINE ADENOSYLTRANSFERASE 2 SUBUNIT BETA"/>
    <property type="match status" value="1"/>
</dbReference>
<evidence type="ECO:0000313" key="9">
    <source>
        <dbReference type="Proteomes" id="UP000003973"/>
    </source>
</evidence>
<evidence type="ECO:0000259" key="7">
    <source>
        <dbReference type="Pfam" id="PF04321"/>
    </source>
</evidence>
<dbReference type="Pfam" id="PF04321">
    <property type="entry name" value="RmlD_sub_bind"/>
    <property type="match status" value="1"/>
</dbReference>
<keyword evidence="9" id="KW-1185">Reference proteome</keyword>
<dbReference type="NCBIfam" id="TIGR01214">
    <property type="entry name" value="rmlD"/>
    <property type="match status" value="1"/>
</dbReference>
<dbReference type="Gene3D" id="3.40.50.720">
    <property type="entry name" value="NAD(P)-binding Rossmann-like Domain"/>
    <property type="match status" value="1"/>
</dbReference>
<comment type="similarity">
    <text evidence="2 6">Belongs to the dTDP-4-dehydrorhamnose reductase family.</text>
</comment>
<dbReference type="SUPFAM" id="SSF51735">
    <property type="entry name" value="NAD(P)-binding Rossmann-fold domains"/>
    <property type="match status" value="1"/>
</dbReference>
<accession>C3X286</accession>
<dbReference type="GO" id="GO:0008831">
    <property type="term" value="F:dTDP-4-dehydrorhamnose reductase activity"/>
    <property type="evidence" value="ECO:0007669"/>
    <property type="project" value="UniProtKB-EC"/>
</dbReference>
<comment type="caution">
    <text evidence="8">The sequence shown here is derived from an EMBL/GenBank/DDBJ whole genome shotgun (WGS) entry which is preliminary data.</text>
</comment>
<evidence type="ECO:0000256" key="6">
    <source>
        <dbReference type="RuleBase" id="RU364082"/>
    </source>
</evidence>
<dbReference type="PANTHER" id="PTHR10491">
    <property type="entry name" value="DTDP-4-DEHYDRORHAMNOSE REDUCTASE"/>
    <property type="match status" value="1"/>
</dbReference>
<dbReference type="EC" id="1.1.1.133" evidence="3 6"/>
<keyword evidence="6" id="KW-0560">Oxidoreductase</keyword>
<protein>
    <recommendedName>
        <fullName evidence="4 6">dTDP-4-dehydrorhamnose reductase</fullName>
        <ecNumber evidence="3 6">1.1.1.133</ecNumber>
    </recommendedName>
</protein>
<evidence type="ECO:0000313" key="8">
    <source>
        <dbReference type="EMBL" id="EEO27322.1"/>
    </source>
</evidence>
<dbReference type="InterPro" id="IPR036291">
    <property type="entry name" value="NAD(P)-bd_dom_sf"/>
</dbReference>
<dbReference type="InterPro" id="IPR005913">
    <property type="entry name" value="dTDP_dehydrorham_reduct"/>
</dbReference>
<comment type="cofactor">
    <cofactor evidence="6">
        <name>Mg(2+)</name>
        <dbReference type="ChEBI" id="CHEBI:18420"/>
    </cofactor>
    <text evidence="6">Binds 1 Mg(2+) ion per monomer.</text>
</comment>
<comment type="catalytic activity">
    <reaction evidence="5 6">
        <text>dTDP-beta-L-rhamnose + NADP(+) = dTDP-4-dehydro-beta-L-rhamnose + NADPH + H(+)</text>
        <dbReference type="Rhea" id="RHEA:21796"/>
        <dbReference type="ChEBI" id="CHEBI:15378"/>
        <dbReference type="ChEBI" id="CHEBI:57510"/>
        <dbReference type="ChEBI" id="CHEBI:57783"/>
        <dbReference type="ChEBI" id="CHEBI:58349"/>
        <dbReference type="ChEBI" id="CHEBI:62830"/>
        <dbReference type="EC" id="1.1.1.133"/>
    </reaction>
</comment>
<dbReference type="Proteomes" id="UP000003973">
    <property type="component" value="Unassembled WGS sequence"/>
</dbReference>
<dbReference type="GO" id="GO:0005829">
    <property type="term" value="C:cytosol"/>
    <property type="evidence" value="ECO:0007669"/>
    <property type="project" value="TreeGrafter"/>
</dbReference>
<evidence type="ECO:0000256" key="1">
    <source>
        <dbReference type="ARBA" id="ARBA00004781"/>
    </source>
</evidence>
<dbReference type="UniPathway" id="UPA00124"/>
<sequence length="279" mass="31115">MMLVTGANGQLGSELRNLLGASAVYIDRETLDISDEAAVRNYLKNNCFDCIINCAAYTAVDRAEDEPVQANAVNHLGSLWLAKYGKRIIHISTDYVFDGTSHVPYHEEDKTNPLSIYGKTKLAGEKAVLDYAETAVVLRTAWVYSPYGNNFVKNILRMGRTRESLRVVSDQIGSPTSAGDLAKSIIEILQQMKTGKKDVYHFTNEGVCSWYDLAVAVMDLAGLSTPVIPIESRDFPTKAVRPFYSVLSKRKIKTHYGLGIRHWREALGEVIKKINDKNH</sequence>
<dbReference type="CDD" id="cd05254">
    <property type="entry name" value="dTDP_HR_like_SDR_e"/>
    <property type="match status" value="1"/>
</dbReference>
<evidence type="ECO:0000256" key="5">
    <source>
        <dbReference type="ARBA" id="ARBA00048200"/>
    </source>
</evidence>
<dbReference type="AlphaFoldDB" id="C3X286"/>
<reference evidence="8" key="1">
    <citation type="submission" date="2011-10" db="EMBL/GenBank/DDBJ databases">
        <title>The Genome Sequence of Oxalobacter formigenes HOxBLS.</title>
        <authorList>
            <consortium name="The Broad Institute Genome Sequencing Platform"/>
            <person name="Earl A."/>
            <person name="Ward D."/>
            <person name="Feldgarden M."/>
            <person name="Gevers D."/>
            <person name="Allison M.J."/>
            <person name="Humphrey S."/>
            <person name="Young S.K."/>
            <person name="Zeng Q."/>
            <person name="Gargeya S."/>
            <person name="Fitzgerald M."/>
            <person name="Haas B."/>
            <person name="Abouelleil A."/>
            <person name="Alvarado L."/>
            <person name="Arachchi H.M."/>
            <person name="Berlin A."/>
            <person name="Brown A."/>
            <person name="Chapman S.B."/>
            <person name="Chen Z."/>
            <person name="Dunbar C."/>
            <person name="Freedman E."/>
            <person name="Gearin G."/>
            <person name="Goldberg J."/>
            <person name="Griggs A."/>
            <person name="Gujja S."/>
            <person name="Heiman D."/>
            <person name="Howarth C."/>
            <person name="Larson L."/>
            <person name="Lui A."/>
            <person name="MacDonald P.J.P."/>
            <person name="Montmayeur A."/>
            <person name="Murphy C."/>
            <person name="Neiman D."/>
            <person name="Pearson M."/>
            <person name="Priest M."/>
            <person name="Roberts A."/>
            <person name="Saif S."/>
            <person name="Shea T."/>
            <person name="Shenoy N."/>
            <person name="Sisk P."/>
            <person name="Stolte C."/>
            <person name="Sykes S."/>
            <person name="Wortman J."/>
            <person name="Nusbaum C."/>
            <person name="Birren B."/>
        </authorList>
    </citation>
    <scope>NUCLEOTIDE SEQUENCE [LARGE SCALE GENOMIC DNA]</scope>
    <source>
        <strain evidence="8">HOxBLS</strain>
    </source>
</reference>
<dbReference type="InterPro" id="IPR029903">
    <property type="entry name" value="RmlD-like-bd"/>
</dbReference>
<proteinExistence type="inferred from homology"/>
<feature type="domain" description="RmlD-like substrate binding" evidence="7">
    <location>
        <begin position="2"/>
        <end position="274"/>
    </location>
</feature>